<proteinExistence type="predicted"/>
<dbReference type="PANTHER" id="PTHR40099:SF1">
    <property type="entry name" value="ACETOLACTATE SYNTHASE, SMALL SUBUNIT"/>
    <property type="match status" value="1"/>
</dbReference>
<dbReference type="Proteomes" id="UP000007887">
    <property type="component" value="Plasmid pSRC1"/>
</dbReference>
<gene>
    <name evidence="2" type="ordered locus">SELR_pSRC102290</name>
</gene>
<dbReference type="AlphaFoldDB" id="I0GW99"/>
<dbReference type="PROSITE" id="PS51671">
    <property type="entry name" value="ACT"/>
    <property type="match status" value="1"/>
</dbReference>
<protein>
    <submittedName>
        <fullName evidence="2">Putative amino acid-binding protein</fullName>
    </submittedName>
</protein>
<sequence>MCVKQISVFLENKPGMLKKMTSVLTANDINIRALTVVDTKDFGIVRMLVDDVYETTNVLGEANFIASLTPVLVYAIPDEVGGLDKLLQAFEEAKINIEYMYAFAGKNGAYMIFRVSETKTAEAHLVAKGFNCLSAEDMAEV</sequence>
<keyword evidence="2" id="KW-0614">Plasmid</keyword>
<dbReference type="InterPro" id="IPR045739">
    <property type="entry name" value="ACT_dom_pair"/>
</dbReference>
<evidence type="ECO:0000313" key="3">
    <source>
        <dbReference type="Proteomes" id="UP000007887"/>
    </source>
</evidence>
<dbReference type="PATRIC" id="fig|927704.6.peg.3155"/>
<feature type="domain" description="ACT" evidence="1">
    <location>
        <begin position="5"/>
        <end position="82"/>
    </location>
</feature>
<dbReference type="SUPFAM" id="SSF55021">
    <property type="entry name" value="ACT-like"/>
    <property type="match status" value="2"/>
</dbReference>
<dbReference type="InterPro" id="IPR002912">
    <property type="entry name" value="ACT_dom"/>
</dbReference>
<dbReference type="InterPro" id="IPR045865">
    <property type="entry name" value="ACT-like_dom_sf"/>
</dbReference>
<dbReference type="KEGG" id="sri:SELR_pSRC102290"/>
<evidence type="ECO:0000313" key="2">
    <source>
        <dbReference type="EMBL" id="BAL85036.1"/>
    </source>
</evidence>
<dbReference type="RefSeq" id="WP_014431245.1">
    <property type="nucleotide sequence ID" value="NC_017078.1"/>
</dbReference>
<geneLocation type="plasmid" evidence="2 3">
    <name>pSRC1</name>
</geneLocation>
<dbReference type="Pfam" id="PF19571">
    <property type="entry name" value="ACT_8"/>
    <property type="match status" value="1"/>
</dbReference>
<name>I0GW99_SELRL</name>
<dbReference type="OrthoDB" id="9790662at2"/>
<dbReference type="CDD" id="cd04882">
    <property type="entry name" value="ACT_Bt0572_2"/>
    <property type="match status" value="1"/>
</dbReference>
<dbReference type="HOGENOM" id="CLU_136790_2_1_9"/>
<organism evidence="2 3">
    <name type="scientific">Selenomonas ruminantium subsp. lactilytica (strain NBRC 103574 / TAM6421)</name>
    <dbReference type="NCBI Taxonomy" id="927704"/>
    <lineage>
        <taxon>Bacteria</taxon>
        <taxon>Bacillati</taxon>
        <taxon>Bacillota</taxon>
        <taxon>Negativicutes</taxon>
        <taxon>Selenomonadales</taxon>
        <taxon>Selenomonadaceae</taxon>
        <taxon>Selenomonas</taxon>
    </lineage>
</organism>
<accession>I0GW99</accession>
<dbReference type="EMBL" id="AP012299">
    <property type="protein sequence ID" value="BAL85036.1"/>
    <property type="molecule type" value="Genomic_DNA"/>
</dbReference>
<dbReference type="PANTHER" id="PTHR40099">
    <property type="entry name" value="ACETOLACTATE SYNTHASE, SMALL SUBUNIT"/>
    <property type="match status" value="1"/>
</dbReference>
<dbReference type="CDD" id="cd04908">
    <property type="entry name" value="ACT_Bt0572_1"/>
    <property type="match status" value="1"/>
</dbReference>
<reference evidence="2 3" key="1">
    <citation type="submission" date="2011-10" db="EMBL/GenBank/DDBJ databases">
        <title>Whole genome sequence of Selenomonas ruminantium subsp. lactilytica TAM6421.</title>
        <authorList>
            <person name="Oguchi A."/>
            <person name="Ankai A."/>
            <person name="Kaneko J."/>
            <person name="Yamada-Narita S."/>
            <person name="Fukui S."/>
            <person name="Takahashi M."/>
            <person name="Onodera T."/>
            <person name="Kojima S."/>
            <person name="Fushimi T."/>
            <person name="Abe N."/>
            <person name="Kamio Y."/>
            <person name="Yamazaki S."/>
            <person name="Fujita N."/>
        </authorList>
    </citation>
    <scope>NUCLEOTIDE SEQUENCE [LARGE SCALE GENOMIC DNA]</scope>
    <source>
        <strain evidence="3">NBRC 103574 / TAM6421</strain>
        <plasmid evidence="2 3">pSRC1</plasmid>
    </source>
</reference>
<evidence type="ECO:0000259" key="1">
    <source>
        <dbReference type="PROSITE" id="PS51671"/>
    </source>
</evidence>
<dbReference type="Gene3D" id="3.30.2130.10">
    <property type="entry name" value="VC0802-like"/>
    <property type="match status" value="1"/>
</dbReference>